<sequence length="88" mass="9364">MMLGDLFGSPLRVWLREEVVVGMVAEGVEDGVGLGNVGDGAGHGGNDFGVGEVGHLAEEDEDGCWGMINWGWPRLCSPLIDCWGFCLL</sequence>
<reference evidence="1 2" key="1">
    <citation type="journal article" date="2018" name="Nat. Genet.">
        <title>The Rosa genome provides new insights in the design of modern roses.</title>
        <authorList>
            <person name="Bendahmane M."/>
        </authorList>
    </citation>
    <scope>NUCLEOTIDE SEQUENCE [LARGE SCALE GENOMIC DNA]</scope>
    <source>
        <strain evidence="2">cv. Old Blush</strain>
    </source>
</reference>
<name>A0A2P6PQN3_ROSCH</name>
<dbReference type="EMBL" id="PDCK01000044">
    <property type="protein sequence ID" value="PRQ24247.1"/>
    <property type="molecule type" value="Genomic_DNA"/>
</dbReference>
<dbReference type="Gramene" id="PRQ24247">
    <property type="protein sequence ID" value="PRQ24247"/>
    <property type="gene ID" value="RchiOBHm_Chr6g0270281"/>
</dbReference>
<evidence type="ECO:0000313" key="2">
    <source>
        <dbReference type="Proteomes" id="UP000238479"/>
    </source>
</evidence>
<proteinExistence type="predicted"/>
<organism evidence="1 2">
    <name type="scientific">Rosa chinensis</name>
    <name type="common">China rose</name>
    <dbReference type="NCBI Taxonomy" id="74649"/>
    <lineage>
        <taxon>Eukaryota</taxon>
        <taxon>Viridiplantae</taxon>
        <taxon>Streptophyta</taxon>
        <taxon>Embryophyta</taxon>
        <taxon>Tracheophyta</taxon>
        <taxon>Spermatophyta</taxon>
        <taxon>Magnoliopsida</taxon>
        <taxon>eudicotyledons</taxon>
        <taxon>Gunneridae</taxon>
        <taxon>Pentapetalae</taxon>
        <taxon>rosids</taxon>
        <taxon>fabids</taxon>
        <taxon>Rosales</taxon>
        <taxon>Rosaceae</taxon>
        <taxon>Rosoideae</taxon>
        <taxon>Rosoideae incertae sedis</taxon>
        <taxon>Rosa</taxon>
    </lineage>
</organism>
<evidence type="ECO:0000313" key="1">
    <source>
        <dbReference type="EMBL" id="PRQ24247.1"/>
    </source>
</evidence>
<protein>
    <submittedName>
        <fullName evidence="1">Uncharacterized protein</fullName>
    </submittedName>
</protein>
<accession>A0A2P6PQN3</accession>
<keyword evidence="2" id="KW-1185">Reference proteome</keyword>
<gene>
    <name evidence="1" type="ORF">RchiOBHm_Chr6g0270281</name>
</gene>
<dbReference type="Proteomes" id="UP000238479">
    <property type="component" value="Chromosome 6"/>
</dbReference>
<comment type="caution">
    <text evidence="1">The sequence shown here is derived from an EMBL/GenBank/DDBJ whole genome shotgun (WGS) entry which is preliminary data.</text>
</comment>
<dbReference type="AlphaFoldDB" id="A0A2P6PQN3"/>